<dbReference type="EMBL" id="WBZJ01000003">
    <property type="protein sequence ID" value="KAB3519807.1"/>
    <property type="molecule type" value="Genomic_DNA"/>
</dbReference>
<dbReference type="SMART" id="SM00507">
    <property type="entry name" value="HNHc"/>
    <property type="match status" value="1"/>
</dbReference>
<organism evidence="2 3">
    <name type="scientific">Corynebacterium zhongnanshanii</name>
    <dbReference type="NCBI Taxonomy" id="2768834"/>
    <lineage>
        <taxon>Bacteria</taxon>
        <taxon>Bacillati</taxon>
        <taxon>Actinomycetota</taxon>
        <taxon>Actinomycetes</taxon>
        <taxon>Mycobacteriales</taxon>
        <taxon>Corynebacteriaceae</taxon>
        <taxon>Corynebacterium</taxon>
    </lineage>
</organism>
<dbReference type="Proteomes" id="UP000436181">
    <property type="component" value="Unassembled WGS sequence"/>
</dbReference>
<dbReference type="Pfam" id="PF01844">
    <property type="entry name" value="HNH"/>
    <property type="match status" value="1"/>
</dbReference>
<keyword evidence="2" id="KW-0378">Hydrolase</keyword>
<gene>
    <name evidence="2" type="ORF">F8377_07755</name>
</gene>
<dbReference type="RefSeq" id="WP_151842493.1">
    <property type="nucleotide sequence ID" value="NZ_CP061033.1"/>
</dbReference>
<dbReference type="InterPro" id="IPR003615">
    <property type="entry name" value="HNH_nuc"/>
</dbReference>
<sequence>MVYRPPYARAGACWILAAENDELAELGRSANRVHVQRMIAAIPAEDDYVCDHATRIAARLGLTNYQAEKLSVEAMVLARYPEVMGLLVTGHYTPQAVSKLADCLSYVPDGLEGEVEPDVLVALAPIVVNQCPLSPAQVVKRIFAVLEVHCQDALPREMKRKKPEFRVTRGEHSAEITVNLPLIEGHAIEQLVRNTAEKYHISTGEAVVRLILGQADVRITLNLFKSESGQVFANGIRLDEEDAARWEDRATHVRDLAPSETDGYTPTEAQRAFVEGRDMHCRFPGCAVPAHQCDIDHIHRYSDGGPTHTDNLHLLCRRHHRLKTAGIWDVARYPDSTEVWTSQGDGHTVSTTAEGPLARATFAERLSRKRARAQDTPADPIRPAYLDGEDLLNAEVTVLGHLQFGMPGDPEELAVFRSKLAHLYYWGETAI</sequence>
<evidence type="ECO:0000313" key="2">
    <source>
        <dbReference type="EMBL" id="KAB3519807.1"/>
    </source>
</evidence>
<evidence type="ECO:0000313" key="3">
    <source>
        <dbReference type="Proteomes" id="UP000436181"/>
    </source>
</evidence>
<reference evidence="2 3" key="1">
    <citation type="submission" date="2019-10" db="EMBL/GenBank/DDBJ databases">
        <title>Corynebacterium sp novel species isolated from the respiratory tract of Marmot.</title>
        <authorList>
            <person name="Zhang G."/>
        </authorList>
    </citation>
    <scope>NUCLEOTIDE SEQUENCE [LARGE SCALE GENOMIC DNA]</scope>
    <source>
        <strain evidence="2 3">336</strain>
    </source>
</reference>
<feature type="domain" description="HNH nuclease" evidence="1">
    <location>
        <begin position="269"/>
        <end position="321"/>
    </location>
</feature>
<name>A0ABQ6VC51_9CORY</name>
<accession>A0ABQ6VC51</accession>
<keyword evidence="2" id="KW-0255">Endonuclease</keyword>
<dbReference type="GO" id="GO:0004519">
    <property type="term" value="F:endonuclease activity"/>
    <property type="evidence" value="ECO:0007669"/>
    <property type="project" value="UniProtKB-KW"/>
</dbReference>
<dbReference type="CDD" id="cd00085">
    <property type="entry name" value="HNHc"/>
    <property type="match status" value="1"/>
</dbReference>
<dbReference type="InterPro" id="IPR002711">
    <property type="entry name" value="HNH"/>
</dbReference>
<keyword evidence="2" id="KW-0540">Nuclease</keyword>
<keyword evidence="3" id="KW-1185">Reference proteome</keyword>
<comment type="caution">
    <text evidence="2">The sequence shown here is derived from an EMBL/GenBank/DDBJ whole genome shotgun (WGS) entry which is preliminary data.</text>
</comment>
<dbReference type="Gene3D" id="1.10.30.50">
    <property type="match status" value="1"/>
</dbReference>
<protein>
    <submittedName>
        <fullName evidence="2">HNH endonuclease</fullName>
    </submittedName>
</protein>
<evidence type="ECO:0000259" key="1">
    <source>
        <dbReference type="SMART" id="SM00507"/>
    </source>
</evidence>
<proteinExistence type="predicted"/>